<protein>
    <submittedName>
        <fullName evidence="1">Uncharacterized protein</fullName>
    </submittedName>
</protein>
<comment type="caution">
    <text evidence="1">The sequence shown here is derived from an EMBL/GenBank/DDBJ whole genome shotgun (WGS) entry which is preliminary data.</text>
</comment>
<organism evidence="1 2">
    <name type="scientific">Allorhodopirellula heiligendammensis</name>
    <dbReference type="NCBI Taxonomy" id="2714739"/>
    <lineage>
        <taxon>Bacteria</taxon>
        <taxon>Pseudomonadati</taxon>
        <taxon>Planctomycetota</taxon>
        <taxon>Planctomycetia</taxon>
        <taxon>Pirellulales</taxon>
        <taxon>Pirellulaceae</taxon>
        <taxon>Allorhodopirellula</taxon>
    </lineage>
</organism>
<name>A0A5C6C5L5_9BACT</name>
<evidence type="ECO:0000313" key="1">
    <source>
        <dbReference type="EMBL" id="TWU19362.1"/>
    </source>
</evidence>
<accession>A0A5C6C5L5</accession>
<proteinExistence type="predicted"/>
<gene>
    <name evidence="1" type="ORF">Poly21_15340</name>
</gene>
<dbReference type="EMBL" id="SJPU01000001">
    <property type="protein sequence ID" value="TWU19362.1"/>
    <property type="molecule type" value="Genomic_DNA"/>
</dbReference>
<keyword evidence="2" id="KW-1185">Reference proteome</keyword>
<dbReference type="AlphaFoldDB" id="A0A5C6C5L5"/>
<evidence type="ECO:0000313" key="2">
    <source>
        <dbReference type="Proteomes" id="UP000319908"/>
    </source>
</evidence>
<reference evidence="1 2" key="1">
    <citation type="journal article" date="2020" name="Antonie Van Leeuwenhoek">
        <title>Rhodopirellula heiligendammensis sp. nov., Rhodopirellula pilleata sp. nov., and Rhodopirellula solitaria sp. nov. isolated from natural or artificial marine surfaces in Northern Germany and California, USA, and emended description of the genus Rhodopirellula.</title>
        <authorList>
            <person name="Kallscheuer N."/>
            <person name="Wiegand S."/>
            <person name="Jogler M."/>
            <person name="Boedeker C."/>
            <person name="Peeters S.H."/>
            <person name="Rast P."/>
            <person name="Heuer A."/>
            <person name="Jetten M.S.M."/>
            <person name="Rohde M."/>
            <person name="Jogler C."/>
        </authorList>
    </citation>
    <scope>NUCLEOTIDE SEQUENCE [LARGE SCALE GENOMIC DNA]</scope>
    <source>
        <strain evidence="1 2">Poly21</strain>
    </source>
</reference>
<sequence length="101" mass="10620">MELVNSERQIVPGISVSSAGQATIDASLNEVLFDLAVALEEPTNLPVDIEHVVAAIVLAARNNEIDAHRELLASDPALISVLAVRVKSVFAVYGGQVGSDE</sequence>
<dbReference type="Proteomes" id="UP000319908">
    <property type="component" value="Unassembled WGS sequence"/>
</dbReference>